<proteinExistence type="predicted"/>
<evidence type="ECO:0000256" key="1">
    <source>
        <dbReference type="SAM" id="MobiDB-lite"/>
    </source>
</evidence>
<reference evidence="2" key="1">
    <citation type="journal article" date="2022" name="bioRxiv">
        <title>Sequencing and chromosome-scale assembly of the giantPleurodeles waltlgenome.</title>
        <authorList>
            <person name="Brown T."/>
            <person name="Elewa A."/>
            <person name="Iarovenko S."/>
            <person name="Subramanian E."/>
            <person name="Araus A.J."/>
            <person name="Petzold A."/>
            <person name="Susuki M."/>
            <person name="Suzuki K.-i.T."/>
            <person name="Hayashi T."/>
            <person name="Toyoda A."/>
            <person name="Oliveira C."/>
            <person name="Osipova E."/>
            <person name="Leigh N.D."/>
            <person name="Simon A."/>
            <person name="Yun M.H."/>
        </authorList>
    </citation>
    <scope>NUCLEOTIDE SEQUENCE</scope>
    <source>
        <strain evidence="2">20211129_DDA</strain>
        <tissue evidence="2">Liver</tissue>
    </source>
</reference>
<feature type="compositionally biased region" description="Basic and acidic residues" evidence="1">
    <location>
        <begin position="64"/>
        <end position="74"/>
    </location>
</feature>
<comment type="caution">
    <text evidence="2">The sequence shown here is derived from an EMBL/GenBank/DDBJ whole genome shotgun (WGS) entry which is preliminary data.</text>
</comment>
<feature type="compositionally biased region" description="Polar residues" evidence="1">
    <location>
        <begin position="79"/>
        <end position="94"/>
    </location>
</feature>
<dbReference type="EMBL" id="JANPWB010000011">
    <property type="protein sequence ID" value="KAJ1124383.1"/>
    <property type="molecule type" value="Genomic_DNA"/>
</dbReference>
<accession>A0AAV7PCX9</accession>
<organism evidence="2 3">
    <name type="scientific">Pleurodeles waltl</name>
    <name type="common">Iberian ribbed newt</name>
    <dbReference type="NCBI Taxonomy" id="8319"/>
    <lineage>
        <taxon>Eukaryota</taxon>
        <taxon>Metazoa</taxon>
        <taxon>Chordata</taxon>
        <taxon>Craniata</taxon>
        <taxon>Vertebrata</taxon>
        <taxon>Euteleostomi</taxon>
        <taxon>Amphibia</taxon>
        <taxon>Batrachia</taxon>
        <taxon>Caudata</taxon>
        <taxon>Salamandroidea</taxon>
        <taxon>Salamandridae</taxon>
        <taxon>Pleurodelinae</taxon>
        <taxon>Pleurodeles</taxon>
    </lineage>
</organism>
<protein>
    <submittedName>
        <fullName evidence="2">Uncharacterized protein</fullName>
    </submittedName>
</protein>
<gene>
    <name evidence="2" type="ORF">NDU88_002844</name>
</gene>
<dbReference type="AlphaFoldDB" id="A0AAV7PCX9"/>
<keyword evidence="3" id="KW-1185">Reference proteome</keyword>
<name>A0AAV7PCX9_PLEWA</name>
<evidence type="ECO:0000313" key="3">
    <source>
        <dbReference type="Proteomes" id="UP001066276"/>
    </source>
</evidence>
<dbReference type="Proteomes" id="UP001066276">
    <property type="component" value="Chromosome 7"/>
</dbReference>
<sequence length="127" mass="13801">MPRGDRHVDTSNLEVLRETTNPLAHPGDGWQREPFRTVTRLQKEELEDIAGGDVGTSTLNCGDSMKEEGHKDGGRVILNNGQAESSNDARTNQRPGRHPRKLRPCSGKSVANSDIPGGYISVVSAKI</sequence>
<feature type="region of interest" description="Disordered" evidence="1">
    <location>
        <begin position="51"/>
        <end position="110"/>
    </location>
</feature>
<evidence type="ECO:0000313" key="2">
    <source>
        <dbReference type="EMBL" id="KAJ1124383.1"/>
    </source>
</evidence>